<dbReference type="InterPro" id="IPR001683">
    <property type="entry name" value="PX_dom"/>
</dbReference>
<evidence type="ECO:0000259" key="6">
    <source>
        <dbReference type="PROSITE" id="PS50195"/>
    </source>
</evidence>
<dbReference type="Pfam" id="PF00787">
    <property type="entry name" value="PX"/>
    <property type="match status" value="1"/>
</dbReference>
<feature type="compositionally biased region" description="Low complexity" evidence="4">
    <location>
        <begin position="783"/>
        <end position="803"/>
    </location>
</feature>
<keyword evidence="5" id="KW-0472">Membrane</keyword>
<dbReference type="SMART" id="SM00312">
    <property type="entry name" value="PX"/>
    <property type="match status" value="1"/>
</dbReference>
<dbReference type="InterPro" id="IPR032292">
    <property type="entry name" value="CEBP1_N"/>
</dbReference>
<keyword evidence="3" id="KW-0175">Coiled coil</keyword>
<comment type="caution">
    <text evidence="7">The sequence shown here is derived from an EMBL/GenBank/DDBJ whole genome shotgun (WGS) entry which is preliminary data.</text>
</comment>
<keyword evidence="5" id="KW-0812">Transmembrane</keyword>
<gene>
    <name evidence="7" type="ORF">H4Q32_018686</name>
</gene>
<name>A0ABQ8LDV5_LABRO</name>
<feature type="compositionally biased region" description="Basic and acidic residues" evidence="4">
    <location>
        <begin position="713"/>
        <end position="729"/>
    </location>
</feature>
<dbReference type="PANTHER" id="PTHR10555:SF129">
    <property type="entry name" value="SORTING NEXIN-1"/>
    <property type="match status" value="1"/>
</dbReference>
<dbReference type="Gene3D" id="1.20.1270.60">
    <property type="entry name" value="Arfaptin homology (AH) domain/BAR domain"/>
    <property type="match status" value="1"/>
</dbReference>
<dbReference type="InterPro" id="IPR036871">
    <property type="entry name" value="PX_dom_sf"/>
</dbReference>
<evidence type="ECO:0000256" key="5">
    <source>
        <dbReference type="SAM" id="Phobius"/>
    </source>
</evidence>
<dbReference type="CDD" id="cd07281">
    <property type="entry name" value="PX_SNX1"/>
    <property type="match status" value="1"/>
</dbReference>
<keyword evidence="2" id="KW-0813">Transport</keyword>
<feature type="compositionally biased region" description="Low complexity" evidence="4">
    <location>
        <begin position="452"/>
        <end position="463"/>
    </location>
</feature>
<evidence type="ECO:0000256" key="4">
    <source>
        <dbReference type="SAM" id="MobiDB-lite"/>
    </source>
</evidence>
<feature type="compositionally biased region" description="Acidic residues" evidence="4">
    <location>
        <begin position="681"/>
        <end position="691"/>
    </location>
</feature>
<feature type="region of interest" description="Disordered" evidence="4">
    <location>
        <begin position="447"/>
        <end position="466"/>
    </location>
</feature>
<feature type="compositionally biased region" description="Low complexity" evidence="4">
    <location>
        <begin position="666"/>
        <end position="678"/>
    </location>
</feature>
<evidence type="ECO:0000256" key="1">
    <source>
        <dbReference type="ARBA" id="ARBA00010883"/>
    </source>
</evidence>
<dbReference type="Pfam" id="PF16368">
    <property type="entry name" value="CEBP1_N"/>
    <property type="match status" value="1"/>
</dbReference>
<dbReference type="SUPFAM" id="SSF64268">
    <property type="entry name" value="PX domain"/>
    <property type="match status" value="1"/>
</dbReference>
<accession>A0ABQ8LDV5</accession>
<dbReference type="InterPro" id="IPR012677">
    <property type="entry name" value="Nucleotide-bd_a/b_plait_sf"/>
</dbReference>
<feature type="compositionally biased region" description="Basic and acidic residues" evidence="4">
    <location>
        <begin position="1"/>
        <end position="17"/>
    </location>
</feature>
<feature type="region of interest" description="Disordered" evidence="4">
    <location>
        <begin position="415"/>
        <end position="434"/>
    </location>
</feature>
<dbReference type="InterPro" id="IPR027267">
    <property type="entry name" value="AH/BAR_dom_sf"/>
</dbReference>
<dbReference type="Gene3D" id="3.30.1520.10">
    <property type="entry name" value="Phox-like domain"/>
    <property type="match status" value="1"/>
</dbReference>
<feature type="region of interest" description="Disordered" evidence="4">
    <location>
        <begin position="1"/>
        <end position="25"/>
    </location>
</feature>
<feature type="compositionally biased region" description="Basic and acidic residues" evidence="4">
    <location>
        <begin position="772"/>
        <end position="782"/>
    </location>
</feature>
<feature type="compositionally biased region" description="Pro residues" evidence="4">
    <location>
        <begin position="424"/>
        <end position="434"/>
    </location>
</feature>
<dbReference type="EMBL" id="JACTAM010000025">
    <property type="protein sequence ID" value="KAI2648555.1"/>
    <property type="molecule type" value="Genomic_DNA"/>
</dbReference>
<dbReference type="InterPro" id="IPR034901">
    <property type="entry name" value="PX_SNX1"/>
</dbReference>
<dbReference type="PROSITE" id="PS50195">
    <property type="entry name" value="PX"/>
    <property type="match status" value="1"/>
</dbReference>
<feature type="coiled-coil region" evidence="3">
    <location>
        <begin position="1120"/>
        <end position="1147"/>
    </location>
</feature>
<feature type="compositionally biased region" description="Low complexity" evidence="4">
    <location>
        <begin position="151"/>
        <end position="167"/>
    </location>
</feature>
<feature type="compositionally biased region" description="Polar residues" evidence="4">
    <location>
        <begin position="746"/>
        <end position="755"/>
    </location>
</feature>
<dbReference type="InterPro" id="IPR015404">
    <property type="entry name" value="Vps5_C"/>
</dbReference>
<dbReference type="Pfam" id="PF09325">
    <property type="entry name" value="Vps5"/>
    <property type="match status" value="1"/>
</dbReference>
<reference evidence="7 8" key="1">
    <citation type="submission" date="2022-01" db="EMBL/GenBank/DDBJ databases">
        <title>A high-quality chromosome-level genome assembly of rohu carp, Labeo rohita.</title>
        <authorList>
            <person name="Arick M.A. II"/>
            <person name="Hsu C.-Y."/>
            <person name="Magbanua Z."/>
            <person name="Pechanova O."/>
            <person name="Grover C."/>
            <person name="Miller E."/>
            <person name="Thrash A."/>
            <person name="Ezzel L."/>
            <person name="Alam S."/>
            <person name="Benzie J."/>
            <person name="Hamilton M."/>
            <person name="Karsi A."/>
            <person name="Lawrence M.L."/>
            <person name="Peterson D.G."/>
        </authorList>
    </citation>
    <scope>NUCLEOTIDE SEQUENCE [LARGE SCALE GENOMIC DNA]</scope>
    <source>
        <strain evidence="8">BAU-BD-2019</strain>
        <tissue evidence="7">Blood</tissue>
    </source>
</reference>
<dbReference type="InterPro" id="IPR028660">
    <property type="entry name" value="SNX1_BAR"/>
</dbReference>
<dbReference type="Proteomes" id="UP000830375">
    <property type="component" value="Unassembled WGS sequence"/>
</dbReference>
<keyword evidence="5" id="KW-1133">Transmembrane helix</keyword>
<dbReference type="Gene3D" id="3.30.70.330">
    <property type="match status" value="2"/>
</dbReference>
<feature type="compositionally biased region" description="Acidic residues" evidence="4">
    <location>
        <begin position="534"/>
        <end position="548"/>
    </location>
</feature>
<organism evidence="7 8">
    <name type="scientific">Labeo rohita</name>
    <name type="common">Indian major carp</name>
    <name type="synonym">Cyprinus rohita</name>
    <dbReference type="NCBI Taxonomy" id="84645"/>
    <lineage>
        <taxon>Eukaryota</taxon>
        <taxon>Metazoa</taxon>
        <taxon>Chordata</taxon>
        <taxon>Craniata</taxon>
        <taxon>Vertebrata</taxon>
        <taxon>Euteleostomi</taxon>
        <taxon>Actinopterygii</taxon>
        <taxon>Neopterygii</taxon>
        <taxon>Teleostei</taxon>
        <taxon>Ostariophysi</taxon>
        <taxon>Cypriniformes</taxon>
        <taxon>Cyprinidae</taxon>
        <taxon>Labeoninae</taxon>
        <taxon>Labeonini</taxon>
        <taxon>Labeo</taxon>
    </lineage>
</organism>
<evidence type="ECO:0000313" key="8">
    <source>
        <dbReference type="Proteomes" id="UP000830375"/>
    </source>
</evidence>
<evidence type="ECO:0000256" key="2">
    <source>
        <dbReference type="ARBA" id="ARBA00022927"/>
    </source>
</evidence>
<feature type="transmembrane region" description="Helical" evidence="5">
    <location>
        <begin position="1215"/>
        <end position="1235"/>
    </location>
</feature>
<feature type="region of interest" description="Disordered" evidence="4">
    <location>
        <begin position="151"/>
        <end position="170"/>
    </location>
</feature>
<evidence type="ECO:0000313" key="7">
    <source>
        <dbReference type="EMBL" id="KAI2648555.1"/>
    </source>
</evidence>
<proteinExistence type="inferred from homology"/>
<protein>
    <submittedName>
        <fullName evidence="7">Sorting nexin-1</fullName>
    </submittedName>
</protein>
<feature type="region of interest" description="Disordered" evidence="4">
    <location>
        <begin position="523"/>
        <end position="818"/>
    </location>
</feature>
<keyword evidence="8" id="KW-1185">Reference proteome</keyword>
<keyword evidence="2" id="KW-0653">Protein transport</keyword>
<sequence length="1237" mass="136955">MNGRRARETDSTRDSHTHRGTGGGEAVLADRVGMMTSTGPTAGRYRKPGSVVCLYASVTLSLSLIDGSGTACSPLVSRMLFAPEQQDPLAAVPSVDELSLGLLSLSFPCWNQQPWSRPESQQATQPCSQTPDPLEHFSSLMAALEPHSLLHSGSSSPVNSENSAISSGSDHLSFSSIAPDAAWTAGRGCETGHGCPFGAEPSKRLHECFQCTGRGVSGWVLVHRSRLARLGRFGLEETHCFWEECHGTSQRSSGLVKMVNIHAVLRKACTQHRLQSDDYLEFYYKLSSRRIHSKDVQVIPWVISDSNFIRCPSQRLCRSKTVFVGALHGMLNAEGLAHIMDELFGGVIVTFRSQRSYLKAVTAAFVQIKTCKFTKKVQIDPYLDDSMCQICNSLFQILLSVMLALAALSGRVEQPPATHAQPEGPEPQINPPLPAWGRVRTEFTVSGEGCSRRAASPPASRSADTISSGMAQFESTNCPKTTFPMMAATRPTPFNVALSFFSLALSACTKVFPCVCVELKMAASSERSPPPFPDSEEPELLEDSDEGADAFTGTSISEMDSPSPDKARPPKDIFNDPPEDIFSDPLSNINSEPQKKVDTKILSPSSDEAVDLFSDTLDDDSEVISSPEVQNPMPDLLSEPVEAPKSDVVGKPAQQQGIFEDPPKTSSKSSSVKKAASVELFGDDDDEEDLFNEPQKVVTKKPQPSGPPVDVFTEVKSDVKVKPQVKDDPTDLFAEEALTTPAKPSAGSSSRTNGVHSEEQDLFSVELSLDSPRNDRKKKDAVKPSVSAPAAPVASSSSKAPSKTPEELEEEESEDKFDLNISVTNPEKVGDGMNAYMAYKVSTQTSLTMFRSKTFTVRRRFSDFLGLYEKLSEKHSQNGYIIPPPPEKSILGMTKVKVGKDDPSSAEFVERRRAALERYLQRVVTHPSLLQDPDVREFLEKEELPRAVSTQALSGAGFLKMLNKATDAVSKMTIKMNEQDVWFDEKIQDVENEEQHLRKLHVMVESLVTHRKELSGNTAVFAKSVAMLGSSEDNTALSRALSQLAEVEDRIEQLHQEQAANDFFTFSELLADYIRLLGAIRGCFDQRMKAWQRWQDAENMLQKKREAEAKLLWANKPDKLQQAKDEIAEWEAKVTQYEREFERISATKEKARDFKKQIIKYLESLLNSQQQLIKYWEAFLPEAKAIALLCQHVILCQTIFVLSSRLWHILLLSEFVRLLDSLSFIMFCLLFISLLHK</sequence>
<evidence type="ECO:0000256" key="3">
    <source>
        <dbReference type="SAM" id="Coils"/>
    </source>
</evidence>
<dbReference type="PANTHER" id="PTHR10555">
    <property type="entry name" value="SORTING NEXIN"/>
    <property type="match status" value="1"/>
</dbReference>
<dbReference type="SUPFAM" id="SSF103657">
    <property type="entry name" value="BAR/IMD domain-like"/>
    <property type="match status" value="1"/>
</dbReference>
<comment type="similarity">
    <text evidence="1">Belongs to the sorting nexin family.</text>
</comment>
<dbReference type="CDD" id="cd07665">
    <property type="entry name" value="BAR_SNX1"/>
    <property type="match status" value="1"/>
</dbReference>
<feature type="domain" description="PX" evidence="6">
    <location>
        <begin position="817"/>
        <end position="946"/>
    </location>
</feature>
<feature type="compositionally biased region" description="Basic and acidic residues" evidence="4">
    <location>
        <begin position="563"/>
        <end position="574"/>
    </location>
</feature>